<evidence type="ECO:0000259" key="1">
    <source>
        <dbReference type="Pfam" id="PF13847"/>
    </source>
</evidence>
<dbReference type="EMBL" id="PFDW01000070">
    <property type="protein sequence ID" value="PJE57926.1"/>
    <property type="molecule type" value="Genomic_DNA"/>
</dbReference>
<name>A0A2M8KDE0_9BACT</name>
<sequence length="222" mass="26141">MKKINSEDYHDFVIKNGKFIGEFEQMYRKSKEIPWHQNKQHDSLDIKLTIQLLKEYSPFDYICDFGCGLGYFLDILKKETGSSECRALGYDISPTALKKAKKIFPEYSFKKLDLMKNNTKLSKGKKKEKRLFSIRGTLWYVFKKMENVIQSINNKTRKGDFLLISQNFPPLESDFVGKDIIPNPNALIYHFSGYFKPLKTIYLEDKISRKNDNWFIGLFVKK</sequence>
<proteinExistence type="predicted"/>
<dbReference type="AlphaFoldDB" id="A0A2M8KDE0"/>
<dbReference type="InterPro" id="IPR025714">
    <property type="entry name" value="Methyltranfer_dom"/>
</dbReference>
<organism evidence="2 3">
    <name type="scientific">Candidatus Portnoybacteria bacterium CG10_big_fil_rev_8_21_14_0_10_36_7</name>
    <dbReference type="NCBI Taxonomy" id="1974812"/>
    <lineage>
        <taxon>Bacteria</taxon>
        <taxon>Candidatus Portnoyibacteriota</taxon>
    </lineage>
</organism>
<accession>A0A2M8KDE0</accession>
<dbReference type="InterPro" id="IPR029063">
    <property type="entry name" value="SAM-dependent_MTases_sf"/>
</dbReference>
<feature type="domain" description="Methyltransferase" evidence="1">
    <location>
        <begin position="62"/>
        <end position="114"/>
    </location>
</feature>
<protein>
    <recommendedName>
        <fullName evidence="1">Methyltransferase domain-containing protein</fullName>
    </recommendedName>
</protein>
<dbReference type="SUPFAM" id="SSF53335">
    <property type="entry name" value="S-adenosyl-L-methionine-dependent methyltransferases"/>
    <property type="match status" value="1"/>
</dbReference>
<reference evidence="3" key="1">
    <citation type="submission" date="2017-09" db="EMBL/GenBank/DDBJ databases">
        <title>Depth-based differentiation of microbial function through sediment-hosted aquifers and enrichment of novel symbionts in the deep terrestrial subsurface.</title>
        <authorList>
            <person name="Probst A.J."/>
            <person name="Ladd B."/>
            <person name="Jarett J.K."/>
            <person name="Geller-Mcgrath D.E."/>
            <person name="Sieber C.M.K."/>
            <person name="Emerson J.B."/>
            <person name="Anantharaman K."/>
            <person name="Thomas B.C."/>
            <person name="Malmstrom R."/>
            <person name="Stieglmeier M."/>
            <person name="Klingl A."/>
            <person name="Woyke T."/>
            <person name="Ryan C.M."/>
            <person name="Banfield J.F."/>
        </authorList>
    </citation>
    <scope>NUCLEOTIDE SEQUENCE [LARGE SCALE GENOMIC DNA]</scope>
</reference>
<dbReference type="Gene3D" id="3.40.50.150">
    <property type="entry name" value="Vaccinia Virus protein VP39"/>
    <property type="match status" value="1"/>
</dbReference>
<evidence type="ECO:0000313" key="3">
    <source>
        <dbReference type="Proteomes" id="UP000231450"/>
    </source>
</evidence>
<evidence type="ECO:0000313" key="2">
    <source>
        <dbReference type="EMBL" id="PJE57926.1"/>
    </source>
</evidence>
<dbReference type="Proteomes" id="UP000231450">
    <property type="component" value="Unassembled WGS sequence"/>
</dbReference>
<dbReference type="Pfam" id="PF13847">
    <property type="entry name" value="Methyltransf_31"/>
    <property type="match status" value="1"/>
</dbReference>
<comment type="caution">
    <text evidence="2">The sequence shown here is derived from an EMBL/GenBank/DDBJ whole genome shotgun (WGS) entry which is preliminary data.</text>
</comment>
<gene>
    <name evidence="2" type="ORF">COU81_03425</name>
</gene>